<feature type="signal peptide" evidence="1">
    <location>
        <begin position="1"/>
        <end position="23"/>
    </location>
</feature>
<accession>A0A934STC5</accession>
<evidence type="ECO:0000313" key="3">
    <source>
        <dbReference type="EMBL" id="MBK4735277.1"/>
    </source>
</evidence>
<dbReference type="InterPro" id="IPR013424">
    <property type="entry name" value="Ice-binding_C"/>
</dbReference>
<feature type="chain" id="PRO_5037519667" evidence="1">
    <location>
        <begin position="24"/>
        <end position="195"/>
    </location>
</feature>
<sequence>MKIRKPRWLLLPALLLAAGHSHALLYTATLSGTAEAPTNTSPGTGFVQLDYDPLAHTLGVNATFSGLTSGTTASHIHCCVAPPGAVGVATQLPSFTGFPLGVTAGNFSNSFSTLAPATWNPAFINANGGSAAGAEAALAAALASGNAYFNIHTTQFPSGEIRGFLSASGQVPEPASLALLAIAGLGLAVLRWRSR</sequence>
<feature type="domain" description="CHRD" evidence="2">
    <location>
        <begin position="24"/>
        <end position="167"/>
    </location>
</feature>
<protein>
    <submittedName>
        <fullName evidence="3">CHRD domain-containing protein</fullName>
    </submittedName>
</protein>
<dbReference type="Proteomes" id="UP000622890">
    <property type="component" value="Unassembled WGS sequence"/>
</dbReference>
<name>A0A934STC5_9BURK</name>
<organism evidence="3 4">
    <name type="scientific">Noviherbaspirillum pedocola</name>
    <dbReference type="NCBI Taxonomy" id="2801341"/>
    <lineage>
        <taxon>Bacteria</taxon>
        <taxon>Pseudomonadati</taxon>
        <taxon>Pseudomonadota</taxon>
        <taxon>Betaproteobacteria</taxon>
        <taxon>Burkholderiales</taxon>
        <taxon>Oxalobacteraceae</taxon>
        <taxon>Noviherbaspirillum</taxon>
    </lineage>
</organism>
<dbReference type="AlphaFoldDB" id="A0A934STC5"/>
<proteinExistence type="predicted"/>
<dbReference type="SMART" id="SM00754">
    <property type="entry name" value="CHRD"/>
    <property type="match status" value="1"/>
</dbReference>
<dbReference type="EMBL" id="JAEPBG010000004">
    <property type="protein sequence ID" value="MBK4735277.1"/>
    <property type="molecule type" value="Genomic_DNA"/>
</dbReference>
<dbReference type="Pfam" id="PF07452">
    <property type="entry name" value="CHRD"/>
    <property type="match status" value="1"/>
</dbReference>
<comment type="caution">
    <text evidence="3">The sequence shown here is derived from an EMBL/GenBank/DDBJ whole genome shotgun (WGS) entry which is preliminary data.</text>
</comment>
<dbReference type="NCBIfam" id="TIGR02595">
    <property type="entry name" value="PEP_CTERM"/>
    <property type="match status" value="1"/>
</dbReference>
<gene>
    <name evidence="3" type="ORF">JJB74_11695</name>
</gene>
<dbReference type="RefSeq" id="WP_200592052.1">
    <property type="nucleotide sequence ID" value="NZ_JAEPBG010000004.1"/>
</dbReference>
<dbReference type="Pfam" id="PF07589">
    <property type="entry name" value="PEP-CTERM"/>
    <property type="match status" value="1"/>
</dbReference>
<evidence type="ECO:0000256" key="1">
    <source>
        <dbReference type="SAM" id="SignalP"/>
    </source>
</evidence>
<dbReference type="InterPro" id="IPR010895">
    <property type="entry name" value="CHRD"/>
</dbReference>
<keyword evidence="4" id="KW-1185">Reference proteome</keyword>
<evidence type="ECO:0000313" key="4">
    <source>
        <dbReference type="Proteomes" id="UP000622890"/>
    </source>
</evidence>
<reference evidence="3" key="1">
    <citation type="submission" date="2021-01" db="EMBL/GenBank/DDBJ databases">
        <title>Genome sequence of strain Noviherbaspirillum sp. DKR-6.</title>
        <authorList>
            <person name="Chaudhary D.K."/>
        </authorList>
    </citation>
    <scope>NUCLEOTIDE SEQUENCE</scope>
    <source>
        <strain evidence="3">DKR-6</strain>
    </source>
</reference>
<evidence type="ECO:0000259" key="2">
    <source>
        <dbReference type="SMART" id="SM00754"/>
    </source>
</evidence>
<keyword evidence="1" id="KW-0732">Signal</keyword>